<name>A0A1X6NN56_PORUM</name>
<dbReference type="AlphaFoldDB" id="A0A1X6NN56"/>
<dbReference type="EMBL" id="KV919358">
    <property type="protein sequence ID" value="OSX69916.1"/>
    <property type="molecule type" value="Genomic_DNA"/>
</dbReference>
<sequence length="242" mass="24505">MNSRSPPLELLATAFAPPHGAVLGARRLGAPAVGGRRAPAPTPRSACPPGCSAVLRRSPPSATASGGAAAEAESLAAATVAAAAEAVTTSSPSSGLLQEPGVAVPGAIGTDEEEDADEESGLHGSWYMYEQPGNACVVCDGQGAVKCLHCFGNGYLLLGPDAERDRQECRVCDGTKTDLCRRCLGSGVRPSTRWNEAGEVVPNLTNEQVCALAAEEGAAYLASGGSVELEAEVVKANAEYGA</sequence>
<dbReference type="OrthoDB" id="5601at2759"/>
<dbReference type="InterPro" id="IPR036410">
    <property type="entry name" value="HSP_DnaJ_Cys-rich_dom_sf"/>
</dbReference>
<accession>A0A1X6NN56</accession>
<evidence type="ECO:0000313" key="2">
    <source>
        <dbReference type="EMBL" id="OSX69916.1"/>
    </source>
</evidence>
<dbReference type="EMBL" id="KV918858">
    <property type="protein sequence ID" value="OSX76708.1"/>
    <property type="molecule type" value="Genomic_DNA"/>
</dbReference>
<organism evidence="2 4">
    <name type="scientific">Porphyra umbilicalis</name>
    <name type="common">Purple laver</name>
    <name type="synonym">Red alga</name>
    <dbReference type="NCBI Taxonomy" id="2786"/>
    <lineage>
        <taxon>Eukaryota</taxon>
        <taxon>Rhodophyta</taxon>
        <taxon>Bangiophyceae</taxon>
        <taxon>Bangiales</taxon>
        <taxon>Bangiaceae</taxon>
        <taxon>Porphyra</taxon>
    </lineage>
</organism>
<reference evidence="2 4" key="1">
    <citation type="submission" date="2017-03" db="EMBL/GenBank/DDBJ databases">
        <title>WGS assembly of Porphyra umbilicalis.</title>
        <authorList>
            <person name="Brawley S.H."/>
            <person name="Blouin N.A."/>
            <person name="Ficko-Blean E."/>
            <person name="Wheeler G.L."/>
            <person name="Lohr M."/>
            <person name="Goodson H.V."/>
            <person name="Jenkins J.W."/>
            <person name="Blaby-Haas C.E."/>
            <person name="Helliwell K.E."/>
            <person name="Chan C."/>
            <person name="Marriage T."/>
            <person name="Bhattacharya D."/>
            <person name="Klein A.S."/>
            <person name="Badis Y."/>
            <person name="Brodie J."/>
            <person name="Cao Y."/>
            <person name="Collen J."/>
            <person name="Dittami S.M."/>
            <person name="Gachon C.M."/>
            <person name="Green B.R."/>
            <person name="Karpowicz S."/>
            <person name="Kim J.W."/>
            <person name="Kudahl U."/>
            <person name="Lin S."/>
            <person name="Michel G."/>
            <person name="Mittag M."/>
            <person name="Olson B.J."/>
            <person name="Pangilinan J."/>
            <person name="Peng Y."/>
            <person name="Qiu H."/>
            <person name="Shu S."/>
            <person name="Singer J.T."/>
            <person name="Smith A.G."/>
            <person name="Sprecher B.N."/>
            <person name="Wagner V."/>
            <person name="Wang W."/>
            <person name="Wang Z.-Y."/>
            <person name="Yan J."/>
            <person name="Yarish C."/>
            <person name="Zoeuner-Riek S."/>
            <person name="Zhuang Y."/>
            <person name="Zou Y."/>
            <person name="Lindquist E.A."/>
            <person name="Grimwood J."/>
            <person name="Barry K."/>
            <person name="Rokhsar D.S."/>
            <person name="Schmutz J."/>
            <person name="Stiller J.W."/>
            <person name="Grossman A.R."/>
            <person name="Prochnik S.E."/>
        </authorList>
    </citation>
    <scope>NUCLEOTIDE SEQUENCE [LARGE SCALE GENOMIC DNA]</scope>
    <source>
        <strain evidence="2">4086291</strain>
    </source>
</reference>
<evidence type="ECO:0000313" key="3">
    <source>
        <dbReference type="EMBL" id="OSX76708.1"/>
    </source>
</evidence>
<dbReference type="Proteomes" id="UP000218209">
    <property type="component" value="Unassembled WGS sequence"/>
</dbReference>
<keyword evidence="4" id="KW-1185">Reference proteome</keyword>
<dbReference type="PANTHER" id="PTHR15852">
    <property type="entry name" value="PLASTID TRANSCRIPTIONALLY ACTIVE PROTEIN"/>
    <property type="match status" value="1"/>
</dbReference>
<gene>
    <name evidence="3" type="ORF">BU14_0178s0023</name>
    <name evidence="2" type="ORF">BU14_1012s0003</name>
</gene>
<dbReference type="SUPFAM" id="SSF57938">
    <property type="entry name" value="DnaJ/Hsp40 cysteine-rich domain"/>
    <property type="match status" value="1"/>
</dbReference>
<feature type="region of interest" description="Disordered" evidence="1">
    <location>
        <begin position="89"/>
        <end position="120"/>
    </location>
</feature>
<evidence type="ECO:0000313" key="4">
    <source>
        <dbReference type="Proteomes" id="UP000218209"/>
    </source>
</evidence>
<evidence type="ECO:0000256" key="1">
    <source>
        <dbReference type="SAM" id="MobiDB-lite"/>
    </source>
</evidence>
<protein>
    <submittedName>
        <fullName evidence="2">Uncharacterized protein</fullName>
    </submittedName>
</protein>
<dbReference type="PANTHER" id="PTHR15852:SF54">
    <property type="entry name" value="PROTEIN SSUH2 HOMOLOG"/>
    <property type="match status" value="1"/>
</dbReference>
<proteinExistence type="predicted"/>
<feature type="compositionally biased region" description="Acidic residues" evidence="1">
    <location>
        <begin position="110"/>
        <end position="119"/>
    </location>
</feature>